<name>A0AAW0IX84_QUESU</name>
<gene>
    <name evidence="2" type="ORF">CFP56_041109</name>
</gene>
<keyword evidence="1" id="KW-1133">Transmembrane helix</keyword>
<organism evidence="2 3">
    <name type="scientific">Quercus suber</name>
    <name type="common">Cork oak</name>
    <dbReference type="NCBI Taxonomy" id="58331"/>
    <lineage>
        <taxon>Eukaryota</taxon>
        <taxon>Viridiplantae</taxon>
        <taxon>Streptophyta</taxon>
        <taxon>Embryophyta</taxon>
        <taxon>Tracheophyta</taxon>
        <taxon>Spermatophyta</taxon>
        <taxon>Magnoliopsida</taxon>
        <taxon>eudicotyledons</taxon>
        <taxon>Gunneridae</taxon>
        <taxon>Pentapetalae</taxon>
        <taxon>rosids</taxon>
        <taxon>fabids</taxon>
        <taxon>Fagales</taxon>
        <taxon>Fagaceae</taxon>
        <taxon>Quercus</taxon>
    </lineage>
</organism>
<proteinExistence type="predicted"/>
<keyword evidence="1" id="KW-0472">Membrane</keyword>
<accession>A0AAW0IX84</accession>
<dbReference type="AlphaFoldDB" id="A0AAW0IX84"/>
<reference evidence="2 3" key="1">
    <citation type="journal article" date="2018" name="Sci. Data">
        <title>The draft genome sequence of cork oak.</title>
        <authorList>
            <person name="Ramos A.M."/>
            <person name="Usie A."/>
            <person name="Barbosa P."/>
            <person name="Barros P.M."/>
            <person name="Capote T."/>
            <person name="Chaves I."/>
            <person name="Simoes F."/>
            <person name="Abreu I."/>
            <person name="Carrasquinho I."/>
            <person name="Faro C."/>
            <person name="Guimaraes J.B."/>
            <person name="Mendonca D."/>
            <person name="Nobrega F."/>
            <person name="Rodrigues L."/>
            <person name="Saibo N.J.M."/>
            <person name="Varela M.C."/>
            <person name="Egas C."/>
            <person name="Matos J."/>
            <person name="Miguel C.M."/>
            <person name="Oliveira M.M."/>
            <person name="Ricardo C.P."/>
            <person name="Goncalves S."/>
        </authorList>
    </citation>
    <scope>NUCLEOTIDE SEQUENCE [LARGE SCALE GENOMIC DNA]</scope>
    <source>
        <strain evidence="3">cv. HL8</strain>
    </source>
</reference>
<protein>
    <submittedName>
        <fullName evidence="2">Uncharacterized protein</fullName>
    </submittedName>
</protein>
<keyword evidence="3" id="KW-1185">Reference proteome</keyword>
<evidence type="ECO:0000313" key="2">
    <source>
        <dbReference type="EMBL" id="KAK7818756.1"/>
    </source>
</evidence>
<sequence>MNLHKAWRQQNRCFEARFCSLMLWLPALFFLVCKWLQSS</sequence>
<dbReference type="Proteomes" id="UP000237347">
    <property type="component" value="Unassembled WGS sequence"/>
</dbReference>
<feature type="transmembrane region" description="Helical" evidence="1">
    <location>
        <begin position="21"/>
        <end position="37"/>
    </location>
</feature>
<evidence type="ECO:0000256" key="1">
    <source>
        <dbReference type="SAM" id="Phobius"/>
    </source>
</evidence>
<comment type="caution">
    <text evidence="2">The sequence shown here is derived from an EMBL/GenBank/DDBJ whole genome shotgun (WGS) entry which is preliminary data.</text>
</comment>
<evidence type="ECO:0000313" key="3">
    <source>
        <dbReference type="Proteomes" id="UP000237347"/>
    </source>
</evidence>
<keyword evidence="1" id="KW-0812">Transmembrane</keyword>
<dbReference type="EMBL" id="PKMF04000814">
    <property type="protein sequence ID" value="KAK7818756.1"/>
    <property type="molecule type" value="Genomic_DNA"/>
</dbReference>